<proteinExistence type="predicted"/>
<protein>
    <submittedName>
        <fullName evidence="2">Uncharacterized protein</fullName>
    </submittedName>
</protein>
<keyword evidence="3" id="KW-1185">Reference proteome</keyword>
<dbReference type="EMBL" id="JBBWWR010000014">
    <property type="protein sequence ID" value="KAK8952784.1"/>
    <property type="molecule type" value="Genomic_DNA"/>
</dbReference>
<evidence type="ECO:0000256" key="1">
    <source>
        <dbReference type="SAM" id="MobiDB-lite"/>
    </source>
</evidence>
<accession>A0ABR2LVQ8</accession>
<organism evidence="2 3">
    <name type="scientific">Platanthera guangdongensis</name>
    <dbReference type="NCBI Taxonomy" id="2320717"/>
    <lineage>
        <taxon>Eukaryota</taxon>
        <taxon>Viridiplantae</taxon>
        <taxon>Streptophyta</taxon>
        <taxon>Embryophyta</taxon>
        <taxon>Tracheophyta</taxon>
        <taxon>Spermatophyta</taxon>
        <taxon>Magnoliopsida</taxon>
        <taxon>Liliopsida</taxon>
        <taxon>Asparagales</taxon>
        <taxon>Orchidaceae</taxon>
        <taxon>Orchidoideae</taxon>
        <taxon>Orchideae</taxon>
        <taxon>Orchidinae</taxon>
        <taxon>Platanthera</taxon>
    </lineage>
</organism>
<dbReference type="InterPro" id="IPR040348">
    <property type="entry name" value="POLAR-like"/>
</dbReference>
<dbReference type="PANTHER" id="PTHR33476:SF22">
    <property type="entry name" value="PROTEIN POLAR LOCALIZATION DURING ASYMMETRIC DIVISION AND REDISTRIBUTION"/>
    <property type="match status" value="1"/>
</dbReference>
<dbReference type="Proteomes" id="UP001412067">
    <property type="component" value="Unassembled WGS sequence"/>
</dbReference>
<comment type="caution">
    <text evidence="2">The sequence shown here is derived from an EMBL/GenBank/DDBJ whole genome shotgun (WGS) entry which is preliminary data.</text>
</comment>
<gene>
    <name evidence="2" type="ORF">KSP40_PGU013820</name>
</gene>
<feature type="compositionally biased region" description="Polar residues" evidence="1">
    <location>
        <begin position="33"/>
        <end position="50"/>
    </location>
</feature>
<name>A0ABR2LVQ8_9ASPA</name>
<sequence length="126" mass="14639">MLRKQKLFALARDFIKLVVVCSKKIVQRCPENSVDTESSGSFADANQQVNEAKAEANKHAGVCPLELERRLHELLEARQHERIAELETALECAARKLDEKEVEICWWRDTARLVTKHREQRLQLQF</sequence>
<reference evidence="2 3" key="1">
    <citation type="journal article" date="2022" name="Nat. Plants">
        <title>Genomes of leafy and leafless Platanthera orchids illuminate the evolution of mycoheterotrophy.</title>
        <authorList>
            <person name="Li M.H."/>
            <person name="Liu K.W."/>
            <person name="Li Z."/>
            <person name="Lu H.C."/>
            <person name="Ye Q.L."/>
            <person name="Zhang D."/>
            <person name="Wang J.Y."/>
            <person name="Li Y.F."/>
            <person name="Zhong Z.M."/>
            <person name="Liu X."/>
            <person name="Yu X."/>
            <person name="Liu D.K."/>
            <person name="Tu X.D."/>
            <person name="Liu B."/>
            <person name="Hao Y."/>
            <person name="Liao X.Y."/>
            <person name="Jiang Y.T."/>
            <person name="Sun W.H."/>
            <person name="Chen J."/>
            <person name="Chen Y.Q."/>
            <person name="Ai Y."/>
            <person name="Zhai J.W."/>
            <person name="Wu S.S."/>
            <person name="Zhou Z."/>
            <person name="Hsiao Y.Y."/>
            <person name="Wu W.L."/>
            <person name="Chen Y.Y."/>
            <person name="Lin Y.F."/>
            <person name="Hsu J.L."/>
            <person name="Li C.Y."/>
            <person name="Wang Z.W."/>
            <person name="Zhao X."/>
            <person name="Zhong W.Y."/>
            <person name="Ma X.K."/>
            <person name="Ma L."/>
            <person name="Huang J."/>
            <person name="Chen G.Z."/>
            <person name="Huang M.Z."/>
            <person name="Huang L."/>
            <person name="Peng D.H."/>
            <person name="Luo Y.B."/>
            <person name="Zou S.Q."/>
            <person name="Chen S.P."/>
            <person name="Lan S."/>
            <person name="Tsai W.C."/>
            <person name="Van de Peer Y."/>
            <person name="Liu Z.J."/>
        </authorList>
    </citation>
    <scope>NUCLEOTIDE SEQUENCE [LARGE SCALE GENOMIC DNA]</scope>
    <source>
        <strain evidence="2">Lor288</strain>
    </source>
</reference>
<dbReference type="PANTHER" id="PTHR33476">
    <property type="entry name" value="EMB|CAB62613.1"/>
    <property type="match status" value="1"/>
</dbReference>
<feature type="region of interest" description="Disordered" evidence="1">
    <location>
        <begin position="33"/>
        <end position="53"/>
    </location>
</feature>
<evidence type="ECO:0000313" key="2">
    <source>
        <dbReference type="EMBL" id="KAK8952784.1"/>
    </source>
</evidence>
<evidence type="ECO:0000313" key="3">
    <source>
        <dbReference type="Proteomes" id="UP001412067"/>
    </source>
</evidence>